<dbReference type="EMBL" id="JBEYXV010000009">
    <property type="protein sequence ID" value="MEU6822724.1"/>
    <property type="molecule type" value="Genomic_DNA"/>
</dbReference>
<dbReference type="RefSeq" id="WP_359350322.1">
    <property type="nucleotide sequence ID" value="NZ_JBEYXV010000009.1"/>
</dbReference>
<dbReference type="InterPro" id="IPR002129">
    <property type="entry name" value="PyrdxlP-dep_de-COase"/>
</dbReference>
<dbReference type="Proteomes" id="UP001551176">
    <property type="component" value="Unassembled WGS sequence"/>
</dbReference>
<evidence type="ECO:0000256" key="8">
    <source>
        <dbReference type="RuleBase" id="RU361171"/>
    </source>
</evidence>
<evidence type="ECO:0000256" key="4">
    <source>
        <dbReference type="ARBA" id="ARBA00022898"/>
    </source>
</evidence>
<keyword evidence="5 7" id="KW-0456">Lyase</keyword>
<dbReference type="PANTHER" id="PTHR43321">
    <property type="entry name" value="GLUTAMATE DECARBOXYLASE"/>
    <property type="match status" value="1"/>
</dbReference>
<proteinExistence type="inferred from homology"/>
<evidence type="ECO:0000256" key="6">
    <source>
        <dbReference type="ARBA" id="ARBA00048868"/>
    </source>
</evidence>
<accession>A0ABV3BNY1</accession>
<dbReference type="EC" id="4.1.1.15" evidence="3 8"/>
<dbReference type="Gene3D" id="4.10.280.50">
    <property type="match status" value="1"/>
</dbReference>
<evidence type="ECO:0000313" key="10">
    <source>
        <dbReference type="Proteomes" id="UP001551176"/>
    </source>
</evidence>
<dbReference type="Gene3D" id="3.90.1150.160">
    <property type="match status" value="1"/>
</dbReference>
<dbReference type="InterPro" id="IPR010107">
    <property type="entry name" value="Glutamate_decarboxylase"/>
</dbReference>
<evidence type="ECO:0000256" key="2">
    <source>
        <dbReference type="ARBA" id="ARBA00009533"/>
    </source>
</evidence>
<reference evidence="9 10" key="1">
    <citation type="submission" date="2024-06" db="EMBL/GenBank/DDBJ databases">
        <title>The Natural Products Discovery Center: Release of the First 8490 Sequenced Strains for Exploring Actinobacteria Biosynthetic Diversity.</title>
        <authorList>
            <person name="Kalkreuter E."/>
            <person name="Kautsar S.A."/>
            <person name="Yang D."/>
            <person name="Bader C.D."/>
            <person name="Teijaro C.N."/>
            <person name="Fluegel L."/>
            <person name="Davis C.M."/>
            <person name="Simpson J.R."/>
            <person name="Lauterbach L."/>
            <person name="Steele A.D."/>
            <person name="Gui C."/>
            <person name="Meng S."/>
            <person name="Li G."/>
            <person name="Viehrig K."/>
            <person name="Ye F."/>
            <person name="Su P."/>
            <person name="Kiefer A.F."/>
            <person name="Nichols A."/>
            <person name="Cepeda A.J."/>
            <person name="Yan W."/>
            <person name="Fan B."/>
            <person name="Jiang Y."/>
            <person name="Adhikari A."/>
            <person name="Zheng C.-J."/>
            <person name="Schuster L."/>
            <person name="Cowan T.M."/>
            <person name="Smanski M.J."/>
            <person name="Chevrette M.G."/>
            <person name="De Carvalho L.P.S."/>
            <person name="Shen B."/>
        </authorList>
    </citation>
    <scope>NUCLEOTIDE SEQUENCE [LARGE SCALE GENOMIC DNA]</scope>
    <source>
        <strain evidence="9 10">NPDC046838</strain>
    </source>
</reference>
<keyword evidence="8" id="KW-0210">Decarboxylase</keyword>
<evidence type="ECO:0000256" key="1">
    <source>
        <dbReference type="ARBA" id="ARBA00001933"/>
    </source>
</evidence>
<evidence type="ECO:0000256" key="5">
    <source>
        <dbReference type="ARBA" id="ARBA00023239"/>
    </source>
</evidence>
<dbReference type="Pfam" id="PF00282">
    <property type="entry name" value="Pyridoxal_deC"/>
    <property type="match status" value="1"/>
</dbReference>
<keyword evidence="10" id="KW-1185">Reference proteome</keyword>
<dbReference type="SUPFAM" id="SSF53383">
    <property type="entry name" value="PLP-dependent transferases"/>
    <property type="match status" value="1"/>
</dbReference>
<evidence type="ECO:0000313" key="9">
    <source>
        <dbReference type="EMBL" id="MEU6822724.1"/>
    </source>
</evidence>
<sequence>MALHQVSNGAGQTYDDVYSTPISARNLAAHRVPEHSSDPRAVAAMVKDELALDGNSSQNLATFCTTWAEPEVHHLMDVCMDKNMVDKDEYPQTAEIESRCVHMLADLWNSPEGGTTMGCSTTGSSEAGMLGGLALKWRWREARRAAGKPADRPNLVCGPVQVCWEKFARYFDVELRQVPLEPGATGLRPHQLREYVDENTIGVIAILGVTFTCDYEPVAEIAAELDAIQADTGLDVPIHVDAASGGFVAPFLQPDLVWDFRVDRVVSINSSGHKYGMAPLGVGWIVWRTADHLPEDLVFRVDYLGGDMPTFALNFSRPGGEIVAQYYTLLRLGHEGYRKVYEACAASARALADEVEAMGPFTLLYDGRGALPAVSWTLADGGSAGFTLYDLTEQLRTRGWQVPAYPLPPKRQETVVQRVLVRHGIGYDKIMLLAKDLRAAVDRLAGGSTGAPETPGFHH</sequence>
<gene>
    <name evidence="9" type="ORF">ABZ921_19020</name>
</gene>
<dbReference type="NCBIfam" id="TIGR01788">
    <property type="entry name" value="Glu-decarb-GAD"/>
    <property type="match status" value="1"/>
</dbReference>
<protein>
    <recommendedName>
        <fullName evidence="3 8">Glutamate decarboxylase</fullName>
        <ecNumber evidence="3 8">4.1.1.15</ecNumber>
    </recommendedName>
</protein>
<organism evidence="9 10">
    <name type="scientific">Streptomyces atriruber</name>
    <dbReference type="NCBI Taxonomy" id="545121"/>
    <lineage>
        <taxon>Bacteria</taxon>
        <taxon>Bacillati</taxon>
        <taxon>Actinomycetota</taxon>
        <taxon>Actinomycetes</taxon>
        <taxon>Kitasatosporales</taxon>
        <taxon>Streptomycetaceae</taxon>
        <taxon>Streptomyces</taxon>
    </lineage>
</organism>
<keyword evidence="4 7" id="KW-0663">Pyridoxal phosphate</keyword>
<evidence type="ECO:0000256" key="7">
    <source>
        <dbReference type="RuleBase" id="RU000382"/>
    </source>
</evidence>
<evidence type="ECO:0000256" key="3">
    <source>
        <dbReference type="ARBA" id="ARBA00012421"/>
    </source>
</evidence>
<comment type="cofactor">
    <cofactor evidence="1 7">
        <name>pyridoxal 5'-phosphate</name>
        <dbReference type="ChEBI" id="CHEBI:597326"/>
    </cofactor>
</comment>
<dbReference type="PANTHER" id="PTHR43321:SF3">
    <property type="entry name" value="GLUTAMATE DECARBOXYLASE"/>
    <property type="match status" value="1"/>
</dbReference>
<name>A0ABV3BNY1_9ACTN</name>
<dbReference type="InterPro" id="IPR015424">
    <property type="entry name" value="PyrdxlP-dep_Trfase"/>
</dbReference>
<comment type="catalytic activity">
    <reaction evidence="6 8">
        <text>L-glutamate + H(+) = 4-aminobutanoate + CO2</text>
        <dbReference type="Rhea" id="RHEA:17785"/>
        <dbReference type="ChEBI" id="CHEBI:15378"/>
        <dbReference type="ChEBI" id="CHEBI:16526"/>
        <dbReference type="ChEBI" id="CHEBI:29985"/>
        <dbReference type="ChEBI" id="CHEBI:59888"/>
        <dbReference type="EC" id="4.1.1.15"/>
    </reaction>
</comment>
<comment type="caution">
    <text evidence="9">The sequence shown here is derived from an EMBL/GenBank/DDBJ whole genome shotgun (WGS) entry which is preliminary data.</text>
</comment>
<dbReference type="GO" id="GO:0004351">
    <property type="term" value="F:glutamate decarboxylase activity"/>
    <property type="evidence" value="ECO:0007669"/>
    <property type="project" value="UniProtKB-EC"/>
</dbReference>
<dbReference type="InterPro" id="IPR015421">
    <property type="entry name" value="PyrdxlP-dep_Trfase_major"/>
</dbReference>
<dbReference type="Gene3D" id="3.40.640.10">
    <property type="entry name" value="Type I PLP-dependent aspartate aminotransferase-like (Major domain)"/>
    <property type="match status" value="1"/>
</dbReference>
<comment type="similarity">
    <text evidence="2 7">Belongs to the group II decarboxylase family.</text>
</comment>